<evidence type="ECO:0000256" key="2">
    <source>
        <dbReference type="SAM" id="Phobius"/>
    </source>
</evidence>
<dbReference type="PANTHER" id="PTHR42044">
    <property type="entry name" value="DUF676 DOMAIN-CONTAINING PROTEIN-RELATED"/>
    <property type="match status" value="1"/>
</dbReference>
<sequence>MEPIKFFGSQIGGQDVTSHSYTGNPLTLMRDDIKLIARLTPYIPYILWPLKSTSSLCELAPTLLNAWSVFLHIILFCMQASFMLSVPLWMLVPVWLVALGAAIFTVANSAVCYMLNGPRSKFYSDPKYAIATDETRTEQWVFVNGITIGKHWLQSNIDRLALTFGRPVMGVHNRTSGFLFDLIECLIQRNFDFAGGNVRTVYAAIKELLYDQSLDKVVMILHSQGAIEGGMVLDWLLEEVPSDLLSKLEIYSFGNAARHFNNPHRSYKGEERAFAASQKRRSWTILPTTQTNGSNGRGNQAVENNDIDNERVIHHIEHYSHTEDFVARFGILNFISPLSTTAKSSPSCPRFMGRAFERVGSGHLLNMHYLDAMFPLRPARSGNGGIGGSGFTGAKEENEFMEQKVEWAATPSAFPGPNCREGLEESAWALGATINGVKNLDDDRDDASVSPRNNGHGKKGGLANGDGAYLKKMQGKKEYRVKDLSRLWQYRNGKKPVPDAVDLKNARMCSIK</sequence>
<dbReference type="SUPFAM" id="SSF53474">
    <property type="entry name" value="alpha/beta-Hydrolases"/>
    <property type="match status" value="1"/>
</dbReference>
<evidence type="ECO:0000313" key="3">
    <source>
        <dbReference type="EMBL" id="KAF4627627.1"/>
    </source>
</evidence>
<organism evidence="3 4">
    <name type="scientific">Cudoniella acicularis</name>
    <dbReference type="NCBI Taxonomy" id="354080"/>
    <lineage>
        <taxon>Eukaryota</taxon>
        <taxon>Fungi</taxon>
        <taxon>Dikarya</taxon>
        <taxon>Ascomycota</taxon>
        <taxon>Pezizomycotina</taxon>
        <taxon>Leotiomycetes</taxon>
        <taxon>Helotiales</taxon>
        <taxon>Tricladiaceae</taxon>
        <taxon>Cudoniella</taxon>
    </lineage>
</organism>
<evidence type="ECO:0000256" key="1">
    <source>
        <dbReference type="SAM" id="MobiDB-lite"/>
    </source>
</evidence>
<dbReference type="Proteomes" id="UP000566819">
    <property type="component" value="Unassembled WGS sequence"/>
</dbReference>
<feature type="region of interest" description="Disordered" evidence="1">
    <location>
        <begin position="441"/>
        <end position="467"/>
    </location>
</feature>
<evidence type="ECO:0008006" key="5">
    <source>
        <dbReference type="Google" id="ProtNLM"/>
    </source>
</evidence>
<keyword evidence="2" id="KW-0812">Transmembrane</keyword>
<name>A0A8H4VZ46_9HELO</name>
<protein>
    <recommendedName>
        <fullName evidence="5">DUF676 domain-containing protein</fullName>
    </recommendedName>
</protein>
<keyword evidence="4" id="KW-1185">Reference proteome</keyword>
<feature type="transmembrane region" description="Helical" evidence="2">
    <location>
        <begin position="69"/>
        <end position="89"/>
    </location>
</feature>
<proteinExistence type="predicted"/>
<evidence type="ECO:0000313" key="4">
    <source>
        <dbReference type="Proteomes" id="UP000566819"/>
    </source>
</evidence>
<reference evidence="3 4" key="1">
    <citation type="submission" date="2020-03" db="EMBL/GenBank/DDBJ databases">
        <title>Draft Genome Sequence of Cudoniella acicularis.</title>
        <authorList>
            <person name="Buettner E."/>
            <person name="Kellner H."/>
        </authorList>
    </citation>
    <scope>NUCLEOTIDE SEQUENCE [LARGE SCALE GENOMIC DNA]</scope>
    <source>
        <strain evidence="3 4">DSM 108380</strain>
    </source>
</reference>
<gene>
    <name evidence="3" type="ORF">G7Y89_g10526</name>
</gene>
<dbReference type="EMBL" id="JAAMPI010000936">
    <property type="protein sequence ID" value="KAF4627627.1"/>
    <property type="molecule type" value="Genomic_DNA"/>
</dbReference>
<comment type="caution">
    <text evidence="3">The sequence shown here is derived from an EMBL/GenBank/DDBJ whole genome shotgun (WGS) entry which is preliminary data.</text>
</comment>
<dbReference type="InterPro" id="IPR029058">
    <property type="entry name" value="AB_hydrolase_fold"/>
</dbReference>
<feature type="transmembrane region" description="Helical" evidence="2">
    <location>
        <begin position="95"/>
        <end position="115"/>
    </location>
</feature>
<keyword evidence="2" id="KW-0472">Membrane</keyword>
<dbReference type="OrthoDB" id="202545at2759"/>
<accession>A0A8H4VZ46</accession>
<dbReference type="PANTHER" id="PTHR42044:SF2">
    <property type="entry name" value="DUF676 DOMAIN-CONTAINING PROTEIN"/>
    <property type="match status" value="1"/>
</dbReference>
<keyword evidence="2" id="KW-1133">Transmembrane helix</keyword>
<dbReference type="AlphaFoldDB" id="A0A8H4VZ46"/>